<evidence type="ECO:0000313" key="2">
    <source>
        <dbReference type="EMBL" id="KTS13964.1"/>
    </source>
</evidence>
<gene>
    <name evidence="2" type="ORF">RSA3_01810</name>
</gene>
<organism evidence="2 3">
    <name type="scientific">Microbacterium testaceum</name>
    <name type="common">Aureobacterium testaceum</name>
    <name type="synonym">Brevibacterium testaceum</name>
    <dbReference type="NCBI Taxonomy" id="2033"/>
    <lineage>
        <taxon>Bacteria</taxon>
        <taxon>Bacillati</taxon>
        <taxon>Actinomycetota</taxon>
        <taxon>Actinomycetes</taxon>
        <taxon>Micrococcales</taxon>
        <taxon>Microbacteriaceae</taxon>
        <taxon>Microbacterium</taxon>
    </lineage>
</organism>
<proteinExistence type="predicted"/>
<dbReference type="AlphaFoldDB" id="A0A147FBI8"/>
<sequence>MTTLTTSLPTAPRALAPTALDRALIALSRALARAAEHRMRARENRALTTRTRDTARDRGRSLTAEAEFTLRIR</sequence>
<dbReference type="EMBL" id="LDRV01000010">
    <property type="protein sequence ID" value="KTS13964.1"/>
    <property type="molecule type" value="Genomic_DNA"/>
</dbReference>
<evidence type="ECO:0000256" key="1">
    <source>
        <dbReference type="SAM" id="MobiDB-lite"/>
    </source>
</evidence>
<comment type="caution">
    <text evidence="2">The sequence shown here is derived from an EMBL/GenBank/DDBJ whole genome shotgun (WGS) entry which is preliminary data.</text>
</comment>
<dbReference type="Proteomes" id="UP000072189">
    <property type="component" value="Unassembled WGS sequence"/>
</dbReference>
<accession>A0A147FBI8</accession>
<reference evidence="2 3" key="1">
    <citation type="journal article" date="2016" name="Front. Microbiol.">
        <title>Genomic Resource of Rice Seed Associated Bacteria.</title>
        <authorList>
            <person name="Midha S."/>
            <person name="Bansal K."/>
            <person name="Sharma S."/>
            <person name="Kumar N."/>
            <person name="Patil P.P."/>
            <person name="Chaudhry V."/>
            <person name="Patil P.B."/>
        </authorList>
    </citation>
    <scope>NUCLEOTIDE SEQUENCE [LARGE SCALE GENOMIC DNA]</scope>
    <source>
        <strain evidence="2 3">RSA3</strain>
    </source>
</reference>
<protein>
    <submittedName>
        <fullName evidence="2">Uncharacterized protein</fullName>
    </submittedName>
</protein>
<feature type="region of interest" description="Disordered" evidence="1">
    <location>
        <begin position="40"/>
        <end position="60"/>
    </location>
</feature>
<dbReference type="RefSeq" id="WP_058596259.1">
    <property type="nucleotide sequence ID" value="NZ_LDRR01000129.1"/>
</dbReference>
<dbReference type="PATRIC" id="fig|2033.4.peg.651"/>
<evidence type="ECO:0000313" key="3">
    <source>
        <dbReference type="Proteomes" id="UP000072189"/>
    </source>
</evidence>
<name>A0A147FBI8_MICTE</name>